<dbReference type="EMBL" id="CP028918">
    <property type="protein sequence ID" value="AWB49370.1"/>
    <property type="molecule type" value="Genomic_DNA"/>
</dbReference>
<evidence type="ECO:0000259" key="1">
    <source>
        <dbReference type="PROSITE" id="PS50801"/>
    </source>
</evidence>
<keyword evidence="3" id="KW-1185">Reference proteome</keyword>
<proteinExistence type="predicted"/>
<organism evidence="2 3">
    <name type="scientific">Paragemmobacter aquarius</name>
    <dbReference type="NCBI Taxonomy" id="2169400"/>
    <lineage>
        <taxon>Bacteria</taxon>
        <taxon>Pseudomonadati</taxon>
        <taxon>Pseudomonadota</taxon>
        <taxon>Alphaproteobacteria</taxon>
        <taxon>Rhodobacterales</taxon>
        <taxon>Paracoccaceae</taxon>
        <taxon>Paragemmobacter</taxon>
    </lineage>
</organism>
<dbReference type="Pfam" id="PF13466">
    <property type="entry name" value="STAS_2"/>
    <property type="match status" value="1"/>
</dbReference>
<accession>A0A2S0UNK7</accession>
<dbReference type="InterPro" id="IPR058548">
    <property type="entry name" value="MlaB-like_STAS"/>
</dbReference>
<dbReference type="RefSeq" id="WP_108436187.1">
    <property type="nucleotide sequence ID" value="NZ_CP028918.1"/>
</dbReference>
<protein>
    <recommendedName>
        <fullName evidence="1">STAS domain-containing protein</fullName>
    </recommendedName>
</protein>
<dbReference type="Proteomes" id="UP000244496">
    <property type="component" value="Chromosome"/>
</dbReference>
<evidence type="ECO:0000313" key="2">
    <source>
        <dbReference type="EMBL" id="AWB49370.1"/>
    </source>
</evidence>
<feature type="domain" description="STAS" evidence="1">
    <location>
        <begin position="1"/>
        <end position="64"/>
    </location>
</feature>
<dbReference type="Gene3D" id="3.30.750.24">
    <property type="entry name" value="STAS domain"/>
    <property type="match status" value="1"/>
</dbReference>
<dbReference type="PROSITE" id="PS50801">
    <property type="entry name" value="STAS"/>
    <property type="match status" value="1"/>
</dbReference>
<dbReference type="InterPro" id="IPR036513">
    <property type="entry name" value="STAS_dom_sf"/>
</dbReference>
<gene>
    <name evidence="2" type="ORF">HYN69_13455</name>
</gene>
<reference evidence="2 3" key="1">
    <citation type="submission" date="2018-04" db="EMBL/GenBank/DDBJ databases">
        <title>Genome sequencing of Gemmobacter.</title>
        <authorList>
            <person name="Yi H."/>
            <person name="Baek M.-G."/>
        </authorList>
    </citation>
    <scope>NUCLEOTIDE SEQUENCE [LARGE SCALE GENOMIC DNA]</scope>
    <source>
        <strain evidence="2 3">HYN0069</strain>
    </source>
</reference>
<evidence type="ECO:0000313" key="3">
    <source>
        <dbReference type="Proteomes" id="UP000244496"/>
    </source>
</evidence>
<sequence>MVGQMQGALRQADARALAADLTAALATGDAMLDVSQVSQADAGILQVLIAASTLADRTGRRLHVHMPEGCAVWNIAQTLALPAVGLPMPDVAADELTAGLSQ</sequence>
<dbReference type="AlphaFoldDB" id="A0A2S0UNK7"/>
<name>A0A2S0UNK7_9RHOB</name>
<dbReference type="KEGG" id="geh:HYN69_13455"/>
<dbReference type="InterPro" id="IPR002645">
    <property type="entry name" value="STAS_dom"/>
</dbReference>